<name>A0A8X7SDL4_BRACI</name>
<evidence type="ECO:0000256" key="2">
    <source>
        <dbReference type="ARBA" id="ARBA00022737"/>
    </source>
</evidence>
<dbReference type="Gene3D" id="2.130.10.10">
    <property type="entry name" value="YVTN repeat-like/Quinoprotein amine dehydrogenase"/>
    <property type="match status" value="1"/>
</dbReference>
<feature type="repeat" description="WD" evidence="3">
    <location>
        <begin position="226"/>
        <end position="266"/>
    </location>
</feature>
<keyword evidence="2" id="KW-0677">Repeat</keyword>
<dbReference type="Proteomes" id="UP000886595">
    <property type="component" value="Unassembled WGS sequence"/>
</dbReference>
<dbReference type="SUPFAM" id="SSF50978">
    <property type="entry name" value="WD40 repeat-like"/>
    <property type="match status" value="1"/>
</dbReference>
<dbReference type="GO" id="GO:0030042">
    <property type="term" value="P:actin filament depolymerization"/>
    <property type="evidence" value="ECO:0007669"/>
    <property type="project" value="TreeGrafter"/>
</dbReference>
<accession>A0A8X7SDL4</accession>
<dbReference type="InterPro" id="IPR015943">
    <property type="entry name" value="WD40/YVTN_repeat-like_dom_sf"/>
</dbReference>
<dbReference type="GO" id="GO:0030864">
    <property type="term" value="C:cortical actin cytoskeleton"/>
    <property type="evidence" value="ECO:0007669"/>
    <property type="project" value="TreeGrafter"/>
</dbReference>
<evidence type="ECO:0000256" key="1">
    <source>
        <dbReference type="ARBA" id="ARBA00022574"/>
    </source>
</evidence>
<dbReference type="InterPro" id="IPR036322">
    <property type="entry name" value="WD40_repeat_dom_sf"/>
</dbReference>
<dbReference type="EMBL" id="JAAMPC010000007">
    <property type="protein sequence ID" value="KAG2304318.1"/>
    <property type="molecule type" value="Genomic_DNA"/>
</dbReference>
<proteinExistence type="predicted"/>
<dbReference type="PANTHER" id="PTHR19856">
    <property type="entry name" value="WD-REPEATCONTAINING PROTEIN WDR1"/>
    <property type="match status" value="1"/>
</dbReference>
<dbReference type="PROSITE" id="PS50082">
    <property type="entry name" value="WD_REPEATS_2"/>
    <property type="match status" value="1"/>
</dbReference>
<dbReference type="GO" id="GO:0051015">
    <property type="term" value="F:actin filament binding"/>
    <property type="evidence" value="ECO:0007669"/>
    <property type="project" value="TreeGrafter"/>
</dbReference>
<dbReference type="InterPro" id="IPR001680">
    <property type="entry name" value="WD40_rpt"/>
</dbReference>
<dbReference type="AlphaFoldDB" id="A0A8X7SDL4"/>
<reference evidence="4 5" key="1">
    <citation type="submission" date="2020-02" db="EMBL/GenBank/DDBJ databases">
        <authorList>
            <person name="Ma Q."/>
            <person name="Huang Y."/>
            <person name="Song X."/>
            <person name="Pei D."/>
        </authorList>
    </citation>
    <scope>NUCLEOTIDE SEQUENCE [LARGE SCALE GENOMIC DNA]</scope>
    <source>
        <strain evidence="4">Sxm20200214</strain>
        <tissue evidence="4">Leaf</tissue>
    </source>
</reference>
<gene>
    <name evidence="4" type="ORF">Bca52824_032969</name>
</gene>
<organism evidence="4 5">
    <name type="scientific">Brassica carinata</name>
    <name type="common">Ethiopian mustard</name>
    <name type="synonym">Abyssinian cabbage</name>
    <dbReference type="NCBI Taxonomy" id="52824"/>
    <lineage>
        <taxon>Eukaryota</taxon>
        <taxon>Viridiplantae</taxon>
        <taxon>Streptophyta</taxon>
        <taxon>Embryophyta</taxon>
        <taxon>Tracheophyta</taxon>
        <taxon>Spermatophyta</taxon>
        <taxon>Magnoliopsida</taxon>
        <taxon>eudicotyledons</taxon>
        <taxon>Gunneridae</taxon>
        <taxon>Pentapetalae</taxon>
        <taxon>rosids</taxon>
        <taxon>malvids</taxon>
        <taxon>Brassicales</taxon>
        <taxon>Brassicaceae</taxon>
        <taxon>Brassiceae</taxon>
        <taxon>Brassica</taxon>
    </lineage>
</organism>
<comment type="caution">
    <text evidence="4">The sequence shown here is derived from an EMBL/GenBank/DDBJ whole genome shotgun (WGS) entry which is preliminary data.</text>
</comment>
<evidence type="ECO:0000256" key="3">
    <source>
        <dbReference type="PROSITE-ProRule" id="PRU00221"/>
    </source>
</evidence>
<evidence type="ECO:0000313" key="5">
    <source>
        <dbReference type="Proteomes" id="UP000886595"/>
    </source>
</evidence>
<dbReference type="Pfam" id="PF00400">
    <property type="entry name" value="WD40"/>
    <property type="match status" value="2"/>
</dbReference>
<dbReference type="PANTHER" id="PTHR19856:SF0">
    <property type="entry name" value="WD REPEAT-CONTAINING PROTEIN 1"/>
    <property type="match status" value="1"/>
</dbReference>
<dbReference type="OrthoDB" id="2306at2759"/>
<sequence length="278" mass="29971">MALIGDGVSVGRVGSAVPERCDLLARSLKRRSAQLASSSVVALAARFMKSLGVSGNHPHRRAIGARSVSPIVVGRRLLLVARRGFSCGRRCTVQALACTEAWPVGCFRRQRTRPFLDVFIGERAGAVFTSWVSTFDGSCGGCNPSPTSTISLGFTITALAVTPDGTEAIFDGQDDKLRLYYVNADLNGEAVVWDRASRENMLYHSARINCLDWSPNSTMVAMGSLDTSHLGGVYGLGFADDTHVVSSGEDACIRVWSLTDKPLPQVIIVDQKHLQNRT</sequence>
<keyword evidence="1 3" id="KW-0853">WD repeat</keyword>
<evidence type="ECO:0000313" key="4">
    <source>
        <dbReference type="EMBL" id="KAG2304318.1"/>
    </source>
</evidence>
<protein>
    <submittedName>
        <fullName evidence="4">Uncharacterized protein</fullName>
    </submittedName>
</protein>
<keyword evidence="5" id="KW-1185">Reference proteome</keyword>